<dbReference type="EMBL" id="JAZHPZ010000003">
    <property type="protein sequence ID" value="MEF2965612.1"/>
    <property type="molecule type" value="Genomic_DNA"/>
</dbReference>
<dbReference type="Gene3D" id="1.10.1740.10">
    <property type="match status" value="1"/>
</dbReference>
<dbReference type="InterPro" id="IPR007627">
    <property type="entry name" value="RNA_pol_sigma70_r2"/>
</dbReference>
<feature type="domain" description="RNA polymerase sigma-70 region 2" evidence="2">
    <location>
        <begin position="44"/>
        <end position="77"/>
    </location>
</feature>
<gene>
    <name evidence="3" type="ORF">V3851_07190</name>
</gene>
<sequence length="96" mass="10680">MGGNAEGRYKENNRGGTSGLASNDQDRLLVERARQGDTEAMGVLLEQHRKKARGWAERLTRDSYMADDVVQDALIRVGLPPENLGLYDICGRTLYV</sequence>
<evidence type="ECO:0000256" key="1">
    <source>
        <dbReference type="SAM" id="MobiDB-lite"/>
    </source>
</evidence>
<name>A0ABU7VRV9_9BACL</name>
<protein>
    <submittedName>
        <fullName evidence="3">Sigma factor</fullName>
    </submittedName>
</protein>
<dbReference type="RefSeq" id="WP_331845848.1">
    <property type="nucleotide sequence ID" value="NZ_JAZHPZ010000003.1"/>
</dbReference>
<accession>A0ABU7VRV9</accession>
<evidence type="ECO:0000313" key="4">
    <source>
        <dbReference type="Proteomes" id="UP001306950"/>
    </source>
</evidence>
<dbReference type="Pfam" id="PF04542">
    <property type="entry name" value="Sigma70_r2"/>
    <property type="match status" value="1"/>
</dbReference>
<dbReference type="SUPFAM" id="SSF88946">
    <property type="entry name" value="Sigma2 domain of RNA polymerase sigma factors"/>
    <property type="match status" value="1"/>
</dbReference>
<evidence type="ECO:0000259" key="2">
    <source>
        <dbReference type="Pfam" id="PF04542"/>
    </source>
</evidence>
<evidence type="ECO:0000313" key="3">
    <source>
        <dbReference type="EMBL" id="MEF2965612.1"/>
    </source>
</evidence>
<organism evidence="3 4">
    <name type="scientific">Paenibacillus haidiansis</name>
    <dbReference type="NCBI Taxonomy" id="1574488"/>
    <lineage>
        <taxon>Bacteria</taxon>
        <taxon>Bacillati</taxon>
        <taxon>Bacillota</taxon>
        <taxon>Bacilli</taxon>
        <taxon>Bacillales</taxon>
        <taxon>Paenibacillaceae</taxon>
        <taxon>Paenibacillus</taxon>
    </lineage>
</organism>
<reference evidence="3 4" key="1">
    <citation type="submission" date="2024-02" db="EMBL/GenBank/DDBJ databases">
        <title>A nitrogen-fixing paenibacillus bacterium.</title>
        <authorList>
            <person name="Zhang W.L."/>
            <person name="Chen S.F."/>
        </authorList>
    </citation>
    <scope>NUCLEOTIDE SEQUENCE [LARGE SCALE GENOMIC DNA]</scope>
    <source>
        <strain evidence="3 4">M1</strain>
    </source>
</reference>
<feature type="region of interest" description="Disordered" evidence="1">
    <location>
        <begin position="1"/>
        <end position="26"/>
    </location>
</feature>
<proteinExistence type="predicted"/>
<keyword evidence="4" id="KW-1185">Reference proteome</keyword>
<comment type="caution">
    <text evidence="3">The sequence shown here is derived from an EMBL/GenBank/DDBJ whole genome shotgun (WGS) entry which is preliminary data.</text>
</comment>
<dbReference type="Proteomes" id="UP001306950">
    <property type="component" value="Unassembled WGS sequence"/>
</dbReference>
<dbReference type="InterPro" id="IPR013325">
    <property type="entry name" value="RNA_pol_sigma_r2"/>
</dbReference>